<name>A0A3Q2Z9V2_HIPCM</name>
<dbReference type="GO" id="GO:0005737">
    <property type="term" value="C:cytoplasm"/>
    <property type="evidence" value="ECO:0007669"/>
    <property type="project" value="TreeGrafter"/>
</dbReference>
<sequence>MSAGRPEDDDDDDITWGSDELPIENLDSKFRKGLFLIYYKTFFSKCVLFNVDTTRVVLGTNGGYINANHIKMPVKDEDFAYIACQGPLPTTMGDFWQMVWEQKANVVAMMTQEIEGGKVKCQRYWPDSVKKKHRHLMNVVVQTDETQLVTHLNYTGWPDHGTPSQPEQLLTFISYMRHVHRSGPIVTHCSAGIGRSGTLICIDVVLGLISKDADFDISDVVRNMRLQRKGMVQTEDQYIFCYRVIHYVLECLQDEKNISG</sequence>
<reference evidence="5" key="2">
    <citation type="submission" date="2025-09" db="UniProtKB">
        <authorList>
            <consortium name="Ensembl"/>
        </authorList>
    </citation>
    <scope>IDENTIFICATION</scope>
</reference>
<feature type="domain" description="Tyrosine-protein phosphatase" evidence="3">
    <location>
        <begin position="29"/>
        <end position="248"/>
    </location>
</feature>
<dbReference type="SUPFAM" id="SSF52799">
    <property type="entry name" value="(Phosphotyrosine protein) phosphatases II"/>
    <property type="match status" value="1"/>
</dbReference>
<protein>
    <recommendedName>
        <fullName evidence="7">Protein tyrosine phosphatase non-receptor type 20</fullName>
    </recommendedName>
</protein>
<feature type="domain" description="Tyrosine specific protein phosphatases" evidence="4">
    <location>
        <begin position="170"/>
        <end position="239"/>
    </location>
</feature>
<evidence type="ECO:0000313" key="5">
    <source>
        <dbReference type="Ensembl" id="ENSHCOP00000022893.1"/>
    </source>
</evidence>
<dbReference type="InterPro" id="IPR000242">
    <property type="entry name" value="PTP_cat"/>
</dbReference>
<keyword evidence="6" id="KW-1185">Reference proteome</keyword>
<dbReference type="GO" id="GO:0004725">
    <property type="term" value="F:protein tyrosine phosphatase activity"/>
    <property type="evidence" value="ECO:0007669"/>
    <property type="project" value="InterPro"/>
</dbReference>
<dbReference type="Proteomes" id="UP000264820">
    <property type="component" value="Unplaced"/>
</dbReference>
<evidence type="ECO:0000313" key="6">
    <source>
        <dbReference type="Proteomes" id="UP000264820"/>
    </source>
</evidence>
<evidence type="ECO:0008006" key="7">
    <source>
        <dbReference type="Google" id="ProtNLM"/>
    </source>
</evidence>
<reference evidence="5" key="1">
    <citation type="submission" date="2025-08" db="UniProtKB">
        <authorList>
            <consortium name="Ensembl"/>
        </authorList>
    </citation>
    <scope>IDENTIFICATION</scope>
</reference>
<keyword evidence="2" id="KW-0539">Nucleus</keyword>
<dbReference type="InterPro" id="IPR000387">
    <property type="entry name" value="Tyr_Pase_dom"/>
</dbReference>
<dbReference type="SMART" id="SM00404">
    <property type="entry name" value="PTPc_motif"/>
    <property type="match status" value="1"/>
</dbReference>
<dbReference type="AlphaFoldDB" id="A0A3Q2Z9V2"/>
<dbReference type="InterPro" id="IPR029021">
    <property type="entry name" value="Prot-tyrosine_phosphatase-like"/>
</dbReference>
<dbReference type="PROSITE" id="PS50056">
    <property type="entry name" value="TYR_PHOSPHATASE_2"/>
    <property type="match status" value="1"/>
</dbReference>
<evidence type="ECO:0000256" key="1">
    <source>
        <dbReference type="ARBA" id="ARBA00004123"/>
    </source>
</evidence>
<dbReference type="PRINTS" id="PR00700">
    <property type="entry name" value="PRTYPHPHTASE"/>
</dbReference>
<organism evidence="5 6">
    <name type="scientific">Hippocampus comes</name>
    <name type="common">Tiger tail seahorse</name>
    <dbReference type="NCBI Taxonomy" id="109280"/>
    <lineage>
        <taxon>Eukaryota</taxon>
        <taxon>Metazoa</taxon>
        <taxon>Chordata</taxon>
        <taxon>Craniata</taxon>
        <taxon>Vertebrata</taxon>
        <taxon>Euteleostomi</taxon>
        <taxon>Actinopterygii</taxon>
        <taxon>Neopterygii</taxon>
        <taxon>Teleostei</taxon>
        <taxon>Neoteleostei</taxon>
        <taxon>Acanthomorphata</taxon>
        <taxon>Syngnathiaria</taxon>
        <taxon>Syngnathiformes</taxon>
        <taxon>Syngnathoidei</taxon>
        <taxon>Syngnathidae</taxon>
        <taxon>Hippocampus</taxon>
    </lineage>
</organism>
<evidence type="ECO:0000259" key="4">
    <source>
        <dbReference type="PROSITE" id="PS50056"/>
    </source>
</evidence>
<dbReference type="PANTHER" id="PTHR46900">
    <property type="entry name" value="TYROSINE-PROTEIN PHOSPHATASE NON-RECEPTOR TYPE 13"/>
    <property type="match status" value="1"/>
</dbReference>
<evidence type="ECO:0000256" key="2">
    <source>
        <dbReference type="ARBA" id="ARBA00023242"/>
    </source>
</evidence>
<dbReference type="OMA" id="FCRYNDI"/>
<comment type="subcellular location">
    <subcellularLocation>
        <location evidence="1">Nucleus</location>
    </subcellularLocation>
</comment>
<dbReference type="InterPro" id="IPR052074">
    <property type="entry name" value="NonRcpt_TyrProt_Phosphatase"/>
</dbReference>
<dbReference type="PANTHER" id="PTHR46900:SF1">
    <property type="entry name" value="TYROSINE-PROTEIN PHOSPHATASE NON-RECEPTOR TYPE 13"/>
    <property type="match status" value="1"/>
</dbReference>
<dbReference type="Gene3D" id="3.90.190.10">
    <property type="entry name" value="Protein tyrosine phosphatase superfamily"/>
    <property type="match status" value="1"/>
</dbReference>
<dbReference type="SMART" id="SM00194">
    <property type="entry name" value="PTPc"/>
    <property type="match status" value="1"/>
</dbReference>
<proteinExistence type="predicted"/>
<dbReference type="GeneTree" id="ENSGT00940000155133"/>
<dbReference type="PROSITE" id="PS50055">
    <property type="entry name" value="TYR_PHOSPHATASE_PTP"/>
    <property type="match status" value="1"/>
</dbReference>
<accession>A0A3Q2Z9V2</accession>
<dbReference type="Pfam" id="PF00102">
    <property type="entry name" value="Y_phosphatase"/>
    <property type="match status" value="1"/>
</dbReference>
<dbReference type="InterPro" id="IPR003595">
    <property type="entry name" value="Tyr_Pase_cat"/>
</dbReference>
<dbReference type="GO" id="GO:0005634">
    <property type="term" value="C:nucleus"/>
    <property type="evidence" value="ECO:0007669"/>
    <property type="project" value="UniProtKB-SubCell"/>
</dbReference>
<dbReference type="Ensembl" id="ENSHCOT00000025512.1">
    <property type="protein sequence ID" value="ENSHCOP00000022893.1"/>
    <property type="gene ID" value="ENSHCOG00000010994.1"/>
</dbReference>
<evidence type="ECO:0000259" key="3">
    <source>
        <dbReference type="PROSITE" id="PS50055"/>
    </source>
</evidence>
<dbReference type="GO" id="GO:0036312">
    <property type="term" value="F:phosphatidylinositol 3-kinase regulatory subunit binding"/>
    <property type="evidence" value="ECO:0007669"/>
    <property type="project" value="TreeGrafter"/>
</dbReference>